<accession>A0A2K9MG70</accession>
<dbReference type="SMART" id="SM00866">
    <property type="entry name" value="UTRA"/>
    <property type="match status" value="1"/>
</dbReference>
<evidence type="ECO:0000256" key="1">
    <source>
        <dbReference type="ARBA" id="ARBA00023015"/>
    </source>
</evidence>
<dbReference type="RefSeq" id="WP_101499956.1">
    <property type="nucleotide sequence ID" value="NZ_CP025583.1"/>
</dbReference>
<dbReference type="PANTHER" id="PTHR44846">
    <property type="entry name" value="MANNOSYL-D-GLYCERATE TRANSPORT/METABOLISM SYSTEM REPRESSOR MNGR-RELATED"/>
    <property type="match status" value="1"/>
</dbReference>
<dbReference type="Pfam" id="PF07702">
    <property type="entry name" value="UTRA"/>
    <property type="match status" value="1"/>
</dbReference>
<gene>
    <name evidence="5" type="ORF">CYR75_10255</name>
</gene>
<proteinExistence type="predicted"/>
<dbReference type="AlphaFoldDB" id="A0A2K9MG70"/>
<dbReference type="SMART" id="SM00345">
    <property type="entry name" value="HTH_GNTR"/>
    <property type="match status" value="1"/>
</dbReference>
<dbReference type="KEGG" id="paru:CYR75_10255"/>
<keyword evidence="1" id="KW-0805">Transcription regulation</keyword>
<organism evidence="5 6">
    <name type="scientific">Paracoccus jeotgali</name>
    <dbReference type="NCBI Taxonomy" id="2065379"/>
    <lineage>
        <taxon>Bacteria</taxon>
        <taxon>Pseudomonadati</taxon>
        <taxon>Pseudomonadota</taxon>
        <taxon>Alphaproteobacteria</taxon>
        <taxon>Rhodobacterales</taxon>
        <taxon>Paracoccaceae</taxon>
        <taxon>Paracoccus</taxon>
    </lineage>
</organism>
<dbReference type="Pfam" id="PF00392">
    <property type="entry name" value="GntR"/>
    <property type="match status" value="1"/>
</dbReference>
<dbReference type="InterPro" id="IPR050679">
    <property type="entry name" value="Bact_HTH_transcr_reg"/>
</dbReference>
<dbReference type="Proteomes" id="UP000234882">
    <property type="component" value="Chromosome"/>
</dbReference>
<dbReference type="EMBL" id="CP025583">
    <property type="protein sequence ID" value="AUM74610.1"/>
    <property type="molecule type" value="Genomic_DNA"/>
</dbReference>
<dbReference type="InterPro" id="IPR036388">
    <property type="entry name" value="WH-like_DNA-bd_sf"/>
</dbReference>
<dbReference type="InterPro" id="IPR036390">
    <property type="entry name" value="WH_DNA-bd_sf"/>
</dbReference>
<feature type="domain" description="HTH gntR-type" evidence="4">
    <location>
        <begin position="8"/>
        <end position="76"/>
    </location>
</feature>
<dbReference type="InterPro" id="IPR000524">
    <property type="entry name" value="Tscrpt_reg_HTH_GntR"/>
</dbReference>
<dbReference type="PANTHER" id="PTHR44846:SF1">
    <property type="entry name" value="MANNOSYL-D-GLYCERATE TRANSPORT_METABOLISM SYSTEM REPRESSOR MNGR-RELATED"/>
    <property type="match status" value="1"/>
</dbReference>
<dbReference type="OrthoDB" id="7173258at2"/>
<dbReference type="Gene3D" id="3.40.1410.10">
    <property type="entry name" value="Chorismate lyase-like"/>
    <property type="match status" value="1"/>
</dbReference>
<dbReference type="SUPFAM" id="SSF64288">
    <property type="entry name" value="Chorismate lyase-like"/>
    <property type="match status" value="1"/>
</dbReference>
<keyword evidence="2" id="KW-0238">DNA-binding</keyword>
<dbReference type="SUPFAM" id="SSF46785">
    <property type="entry name" value="Winged helix' DNA-binding domain"/>
    <property type="match status" value="1"/>
</dbReference>
<name>A0A2K9MG70_9RHOB</name>
<keyword evidence="6" id="KW-1185">Reference proteome</keyword>
<dbReference type="GO" id="GO:0003677">
    <property type="term" value="F:DNA binding"/>
    <property type="evidence" value="ECO:0007669"/>
    <property type="project" value="UniProtKB-KW"/>
</dbReference>
<dbReference type="GO" id="GO:0045892">
    <property type="term" value="P:negative regulation of DNA-templated transcription"/>
    <property type="evidence" value="ECO:0007669"/>
    <property type="project" value="TreeGrafter"/>
</dbReference>
<evidence type="ECO:0000259" key="4">
    <source>
        <dbReference type="PROSITE" id="PS50949"/>
    </source>
</evidence>
<dbReference type="InterPro" id="IPR028978">
    <property type="entry name" value="Chorismate_lyase_/UTRA_dom_sf"/>
</dbReference>
<keyword evidence="3" id="KW-0804">Transcription</keyword>
<dbReference type="InterPro" id="IPR011663">
    <property type="entry name" value="UTRA"/>
</dbReference>
<reference evidence="6" key="1">
    <citation type="submission" date="2017-12" db="EMBL/GenBank/DDBJ databases">
        <title>Genomic analysis of Paracoccus sp. CBA4604.</title>
        <authorList>
            <person name="Roh S.W."/>
            <person name="Kim J.Y."/>
            <person name="Kim J.S."/>
        </authorList>
    </citation>
    <scope>NUCLEOTIDE SEQUENCE [LARGE SCALE GENOMIC DNA]</scope>
    <source>
        <strain evidence="6">CBA4604</strain>
    </source>
</reference>
<evidence type="ECO:0000256" key="3">
    <source>
        <dbReference type="ARBA" id="ARBA00023163"/>
    </source>
</evidence>
<evidence type="ECO:0000313" key="6">
    <source>
        <dbReference type="Proteomes" id="UP000234882"/>
    </source>
</evidence>
<sequence>MNKLASPTPLYHRIYTVLRERIINGYYPADLPVPSEAELAQSFGVSRITIRKAMKILSDEGLVTRARGRGTFVTDHSQQHRLNRAVVSNINGLFNYLNTVGLSTTLRVISIDKSEAPPRIAVLMGIAPDAQIVRSVRVRDLDGRPYSLSIAYLLPEIGSAIQEDDLAQNNMIDLVQQAGARVDQVEQVLTATLADDYAAQHLQVPVGAALMRMIRVFVDARLGSFYLAEILYCADRYEYRVALRREPGQDFILDDIQSG</sequence>
<dbReference type="CDD" id="cd07377">
    <property type="entry name" value="WHTH_GntR"/>
    <property type="match status" value="1"/>
</dbReference>
<dbReference type="PRINTS" id="PR00035">
    <property type="entry name" value="HTHGNTR"/>
</dbReference>
<dbReference type="Gene3D" id="1.10.10.10">
    <property type="entry name" value="Winged helix-like DNA-binding domain superfamily/Winged helix DNA-binding domain"/>
    <property type="match status" value="1"/>
</dbReference>
<dbReference type="GO" id="GO:0003700">
    <property type="term" value="F:DNA-binding transcription factor activity"/>
    <property type="evidence" value="ECO:0007669"/>
    <property type="project" value="InterPro"/>
</dbReference>
<dbReference type="FunFam" id="1.10.10.10:FF:000079">
    <property type="entry name" value="GntR family transcriptional regulator"/>
    <property type="match status" value="1"/>
</dbReference>
<evidence type="ECO:0000256" key="2">
    <source>
        <dbReference type="ARBA" id="ARBA00023125"/>
    </source>
</evidence>
<dbReference type="PROSITE" id="PS50949">
    <property type="entry name" value="HTH_GNTR"/>
    <property type="match status" value="1"/>
</dbReference>
<evidence type="ECO:0000313" key="5">
    <source>
        <dbReference type="EMBL" id="AUM74610.1"/>
    </source>
</evidence>
<protein>
    <recommendedName>
        <fullName evidence="4">HTH gntR-type domain-containing protein</fullName>
    </recommendedName>
</protein>